<dbReference type="PANTHER" id="PTHR43005:SF1">
    <property type="entry name" value="SPERMIDINE_PUTRESCINE TRANSPORT SYSTEM PERMEASE PROTEIN"/>
    <property type="match status" value="1"/>
</dbReference>
<reference evidence="10" key="1">
    <citation type="submission" date="2016-10" db="EMBL/GenBank/DDBJ databases">
        <authorList>
            <person name="Varghese N."/>
            <person name="Submissions S."/>
        </authorList>
    </citation>
    <scope>NUCLEOTIDE SEQUENCE [LARGE SCALE GENOMIC DNA]</scope>
    <source>
        <strain evidence="10">CGMCC 1.7738</strain>
    </source>
</reference>
<keyword evidence="10" id="KW-1185">Reference proteome</keyword>
<keyword evidence="3" id="KW-1003">Cell membrane</keyword>
<feature type="transmembrane region" description="Helical" evidence="7">
    <location>
        <begin position="24"/>
        <end position="45"/>
    </location>
</feature>
<keyword evidence="4 7" id="KW-0812">Transmembrane</keyword>
<dbReference type="SUPFAM" id="SSF161098">
    <property type="entry name" value="MetI-like"/>
    <property type="match status" value="1"/>
</dbReference>
<accession>A0A1I4E3U6</accession>
<dbReference type="PROSITE" id="PS50928">
    <property type="entry name" value="ABC_TM1"/>
    <property type="match status" value="1"/>
</dbReference>
<protein>
    <submittedName>
        <fullName evidence="9">Multiple sugar transport system permease protein</fullName>
    </submittedName>
</protein>
<name>A0A1I4E3U6_9EURY</name>
<dbReference type="GO" id="GO:0005886">
    <property type="term" value="C:plasma membrane"/>
    <property type="evidence" value="ECO:0007669"/>
    <property type="project" value="UniProtKB-SubCell"/>
</dbReference>
<evidence type="ECO:0000256" key="3">
    <source>
        <dbReference type="ARBA" id="ARBA00022475"/>
    </source>
</evidence>
<evidence type="ECO:0000313" key="9">
    <source>
        <dbReference type="EMBL" id="SFK99933.1"/>
    </source>
</evidence>
<keyword evidence="9" id="KW-0762">Sugar transport</keyword>
<evidence type="ECO:0000256" key="6">
    <source>
        <dbReference type="ARBA" id="ARBA00023136"/>
    </source>
</evidence>
<evidence type="ECO:0000256" key="2">
    <source>
        <dbReference type="ARBA" id="ARBA00022448"/>
    </source>
</evidence>
<evidence type="ECO:0000313" key="10">
    <source>
        <dbReference type="Proteomes" id="UP000199607"/>
    </source>
</evidence>
<dbReference type="PANTHER" id="PTHR43005">
    <property type="entry name" value="BLR7065 PROTEIN"/>
    <property type="match status" value="1"/>
</dbReference>
<proteinExistence type="inferred from homology"/>
<dbReference type="InterPro" id="IPR035906">
    <property type="entry name" value="MetI-like_sf"/>
</dbReference>
<keyword evidence="6 7" id="KW-0472">Membrane</keyword>
<evidence type="ECO:0000256" key="4">
    <source>
        <dbReference type="ARBA" id="ARBA00022692"/>
    </source>
</evidence>
<dbReference type="RefSeq" id="WP_009366522.1">
    <property type="nucleotide sequence ID" value="NZ_FOTC01000002.1"/>
</dbReference>
<dbReference type="STRING" id="553466.SAMN04487950_1847"/>
<dbReference type="AlphaFoldDB" id="A0A1I4E3U6"/>
<gene>
    <name evidence="9" type="ORF">SAMN04487950_1847</name>
</gene>
<feature type="domain" description="ABC transmembrane type-1" evidence="8">
    <location>
        <begin position="83"/>
        <end position="297"/>
    </location>
</feature>
<feature type="transmembrane region" description="Helical" evidence="7">
    <location>
        <begin position="121"/>
        <end position="140"/>
    </location>
</feature>
<keyword evidence="2 7" id="KW-0813">Transport</keyword>
<evidence type="ECO:0000256" key="5">
    <source>
        <dbReference type="ARBA" id="ARBA00022989"/>
    </source>
</evidence>
<evidence type="ECO:0000256" key="1">
    <source>
        <dbReference type="ARBA" id="ARBA00004651"/>
    </source>
</evidence>
<evidence type="ECO:0000259" key="8">
    <source>
        <dbReference type="PROSITE" id="PS50928"/>
    </source>
</evidence>
<dbReference type="GO" id="GO:0055085">
    <property type="term" value="P:transmembrane transport"/>
    <property type="evidence" value="ECO:0007669"/>
    <property type="project" value="InterPro"/>
</dbReference>
<organism evidence="9 10">
    <name type="scientific">Halogranum rubrum</name>
    <dbReference type="NCBI Taxonomy" id="553466"/>
    <lineage>
        <taxon>Archaea</taxon>
        <taxon>Methanobacteriati</taxon>
        <taxon>Methanobacteriota</taxon>
        <taxon>Stenosarchaea group</taxon>
        <taxon>Halobacteria</taxon>
        <taxon>Halobacteriales</taxon>
        <taxon>Haloferacaceae</taxon>
    </lineage>
</organism>
<dbReference type="Proteomes" id="UP000199607">
    <property type="component" value="Unassembled WGS sequence"/>
</dbReference>
<comment type="subcellular location">
    <subcellularLocation>
        <location evidence="1 7">Cell membrane</location>
        <topology evidence="1 7">Multi-pass membrane protein</topology>
    </subcellularLocation>
</comment>
<feature type="transmembrane region" description="Helical" evidence="7">
    <location>
        <begin position="170"/>
        <end position="195"/>
    </location>
</feature>
<dbReference type="EMBL" id="FOTC01000002">
    <property type="protein sequence ID" value="SFK99933.1"/>
    <property type="molecule type" value="Genomic_DNA"/>
</dbReference>
<dbReference type="InterPro" id="IPR000515">
    <property type="entry name" value="MetI-like"/>
</dbReference>
<keyword evidence="5 7" id="KW-1133">Transmembrane helix</keyword>
<comment type="similarity">
    <text evidence="7">Belongs to the binding-protein-dependent transport system permease family.</text>
</comment>
<dbReference type="CDD" id="cd06261">
    <property type="entry name" value="TM_PBP2"/>
    <property type="match status" value="1"/>
</dbReference>
<dbReference type="Gene3D" id="1.10.3720.10">
    <property type="entry name" value="MetI-like"/>
    <property type="match status" value="1"/>
</dbReference>
<evidence type="ECO:0000256" key="7">
    <source>
        <dbReference type="RuleBase" id="RU363032"/>
    </source>
</evidence>
<dbReference type="Pfam" id="PF00528">
    <property type="entry name" value="BPD_transp_1"/>
    <property type="match status" value="1"/>
</dbReference>
<feature type="transmembrane region" description="Helical" evidence="7">
    <location>
        <begin position="88"/>
        <end position="109"/>
    </location>
</feature>
<feature type="transmembrane region" description="Helical" evidence="7">
    <location>
        <begin position="276"/>
        <end position="298"/>
    </location>
</feature>
<sequence>MSVIERPGFKARYDTVKSSLNEHWFSYLLLAPTVLFLLLLVWVPFLNGVWMSLHQWPFGSGDPTFVGLGNYEYLLTWGPFYTSLKATFVFALTTVLQLGAALLAALLVVNIGKFKNVVSASFLIPYTMPPVATGTIWLYLLDPSLGPVFKFLTQNGILQEPIYWASEGNLALAVVTLVTAWTFWPFMFIIILATLESIPTEYYESARMYGASRWDTFRHITLPHLRSAILVAVSIRLAWNMTKVSQTIQMTGGGPGYDTSLLAVFLYRFAYEQGQMGMAFAVGVILLIIMLVFIALFIREFELEEAHA</sequence>